<comment type="similarity">
    <text evidence="6">Belongs to the sigma-70 factor family. RpoS subfamily.</text>
</comment>
<protein>
    <recommendedName>
        <fullName evidence="6">RNA polymerase sigma factor RpoS</fullName>
    </recommendedName>
    <alternativeName>
        <fullName evidence="6">Sigma S</fullName>
    </alternativeName>
    <alternativeName>
        <fullName evidence="6">Sigma-38</fullName>
    </alternativeName>
</protein>
<keyword evidence="2 6" id="KW-0805">Transcription regulation</keyword>
<dbReference type="PROSITE" id="PS00716">
    <property type="entry name" value="SIGMA70_2"/>
    <property type="match status" value="1"/>
</dbReference>
<accession>A0A0N0GDK0</accession>
<dbReference type="HAMAP" id="MF_00959">
    <property type="entry name" value="Sigma70_RpoS"/>
    <property type="match status" value="1"/>
</dbReference>
<feature type="region of interest" description="Sigma-70 factor domain-4" evidence="6">
    <location>
        <begin position="289"/>
        <end position="342"/>
    </location>
</feature>
<comment type="caution">
    <text evidence="9">The sequence shown here is derived from an EMBL/GenBank/DDBJ whole genome shotgun (WGS) entry which is preliminary data.</text>
</comment>
<dbReference type="InterPro" id="IPR000943">
    <property type="entry name" value="RNA_pol_sigma70"/>
</dbReference>
<dbReference type="InterPro" id="IPR009042">
    <property type="entry name" value="RNA_pol_sigma70_r1_2"/>
</dbReference>
<dbReference type="SUPFAM" id="SSF88659">
    <property type="entry name" value="Sigma3 and sigma4 domains of RNA polymerase sigma factors"/>
    <property type="match status" value="2"/>
</dbReference>
<comment type="function">
    <text evidence="6">Sigma factors are initiation factors that promote the attachment of RNA polymerase to specific initiation sites and are then released. This sigma factor is the master transcriptional regulator of the stationary phase and the general stress response.</text>
</comment>
<dbReference type="Pfam" id="PF04545">
    <property type="entry name" value="Sigma70_r4"/>
    <property type="match status" value="1"/>
</dbReference>
<dbReference type="Pfam" id="PF04542">
    <property type="entry name" value="Sigma70_r2"/>
    <property type="match status" value="1"/>
</dbReference>
<reference evidence="9 10" key="2">
    <citation type="submission" date="2015-10" db="EMBL/GenBank/DDBJ databases">
        <title>Comparative genomics and high-throughput reverse genetic screens identify a new phytobacterial MAMP and an Arabidopsis receptor required for immune elicitation.</title>
        <authorList>
            <person name="Mott G.A."/>
            <person name="Thakur S."/>
            <person name="Wang P.W."/>
            <person name="Desveaux D."/>
            <person name="Guttman D.S."/>
        </authorList>
    </citation>
    <scope>NUCLEOTIDE SEQUENCE [LARGE SCALE GENOMIC DNA]</scope>
    <source>
        <strain evidence="9 10">0788_9</strain>
    </source>
</reference>
<dbReference type="FunFam" id="1.10.601.10:FF:000001">
    <property type="entry name" value="RNA polymerase sigma factor SigA"/>
    <property type="match status" value="1"/>
</dbReference>
<dbReference type="FunFam" id="1.10.10.10:FF:000046">
    <property type="entry name" value="RNA polymerase sigma factor RpoS"/>
    <property type="match status" value="1"/>
</dbReference>
<dbReference type="GO" id="GO:0005737">
    <property type="term" value="C:cytoplasm"/>
    <property type="evidence" value="ECO:0007669"/>
    <property type="project" value="UniProtKB-SubCell"/>
</dbReference>
<feature type="domain" description="RNA polymerase sigma-70" evidence="7">
    <location>
        <begin position="145"/>
        <end position="158"/>
    </location>
</feature>
<dbReference type="GO" id="GO:0006352">
    <property type="term" value="P:DNA-templated transcription initiation"/>
    <property type="evidence" value="ECO:0007669"/>
    <property type="project" value="UniProtKB-UniRule"/>
</dbReference>
<dbReference type="PATRIC" id="fig|81035.3.peg.679"/>
<evidence type="ECO:0000313" key="10">
    <source>
        <dbReference type="Proteomes" id="UP000037891"/>
    </source>
</evidence>
<feature type="domain" description="RNA polymerase sigma-70" evidence="8">
    <location>
        <begin position="314"/>
        <end position="340"/>
    </location>
</feature>
<sequence>MPWNQAPLELEVELTKGLKTMALGNEAPEFDIDDEVLLMEAGIVLTEASNDKQPAAAVSGRVKAKHSTSLKQHKYIDYTRALDATQLYLNEIGFSPLLSPEEEVHFARLSQSGDPAGRKRMIESNLRLVVKIARRYVNRGLSLLDLIEEGNLGLIRAVEKFDPERGFRFSTYATWWIRQTIERAIMNQTRTIRLPIHVVKELNVYLRAARELTQKLDHEPSPEEIANLLERPVGEVKRMLGLNERVSSVDVSLGPDSDKTLLDTLTDDRPTDPCELLQDDDLSQSIDQWLSELTEKQREVVIRRFGLRGHESSTLEDVGLEIGLTRERVRQIQVEGLKRLREILEKNGLSSESLFR</sequence>
<evidence type="ECO:0000259" key="7">
    <source>
        <dbReference type="PROSITE" id="PS00715"/>
    </source>
</evidence>
<dbReference type="InterPro" id="IPR013324">
    <property type="entry name" value="RNA_pol_sigma_r3/r4-like"/>
</dbReference>
<reference evidence="9 10" key="1">
    <citation type="submission" date="2015-07" db="EMBL/GenBank/DDBJ databases">
        <authorList>
            <person name="Noorani M."/>
        </authorList>
    </citation>
    <scope>NUCLEOTIDE SEQUENCE [LARGE SCALE GENOMIC DNA]</scope>
    <source>
        <strain evidence="9 10">0788_9</strain>
    </source>
</reference>
<dbReference type="AlphaFoldDB" id="A0A0N0GDK0"/>
<dbReference type="Pfam" id="PF04539">
    <property type="entry name" value="Sigma70_r3"/>
    <property type="match status" value="1"/>
</dbReference>
<evidence type="ECO:0000256" key="4">
    <source>
        <dbReference type="ARBA" id="ARBA00023125"/>
    </source>
</evidence>
<dbReference type="CDD" id="cd06171">
    <property type="entry name" value="Sigma70_r4"/>
    <property type="match status" value="1"/>
</dbReference>
<evidence type="ECO:0000259" key="8">
    <source>
        <dbReference type="PROSITE" id="PS00716"/>
    </source>
</evidence>
<dbReference type="Gene3D" id="1.10.601.10">
    <property type="entry name" value="RNA Polymerase Primary Sigma Factor"/>
    <property type="match status" value="1"/>
</dbReference>
<feature type="region of interest" description="Sigma-70 factor domain-2" evidence="6">
    <location>
        <begin position="121"/>
        <end position="191"/>
    </location>
</feature>
<feature type="region of interest" description="Sigma-70 factor domain-1" evidence="6">
    <location>
        <begin position="83"/>
        <end position="116"/>
    </location>
</feature>
<dbReference type="Gene3D" id="1.10.10.10">
    <property type="entry name" value="Winged helix-like DNA-binding domain superfamily/Winged helix DNA-binding domain"/>
    <property type="match status" value="2"/>
</dbReference>
<dbReference type="InterPro" id="IPR007630">
    <property type="entry name" value="RNA_pol_sigma70_r4"/>
</dbReference>
<evidence type="ECO:0000256" key="6">
    <source>
        <dbReference type="HAMAP-Rule" id="MF_00959"/>
    </source>
</evidence>
<dbReference type="NCBIfam" id="TIGR02394">
    <property type="entry name" value="rpoS_proteo"/>
    <property type="match status" value="1"/>
</dbReference>
<proteinExistence type="inferred from homology"/>
<evidence type="ECO:0000313" key="9">
    <source>
        <dbReference type="EMBL" id="KPC26528.1"/>
    </source>
</evidence>
<feature type="DNA-binding region" description="H-T-H motif" evidence="6">
    <location>
        <begin position="315"/>
        <end position="334"/>
    </location>
</feature>
<feature type="short sequence motif" description="Interaction with polymerase core subunit RpoC" evidence="6">
    <location>
        <begin position="145"/>
        <end position="148"/>
    </location>
</feature>
<feature type="region of interest" description="Sigma-70 factor domain-3" evidence="6">
    <location>
        <begin position="201"/>
        <end position="276"/>
    </location>
</feature>
<dbReference type="PROSITE" id="PS00715">
    <property type="entry name" value="SIGMA70_1"/>
    <property type="match status" value="1"/>
</dbReference>
<dbReference type="SUPFAM" id="SSF88946">
    <property type="entry name" value="Sigma2 domain of RNA polymerase sigma factors"/>
    <property type="match status" value="1"/>
</dbReference>
<name>A0A0N0GDK0_PSESX</name>
<organism evidence="9 10">
    <name type="scientific">Pseudomonas syringae pv. cilantro</name>
    <dbReference type="NCBI Taxonomy" id="81035"/>
    <lineage>
        <taxon>Bacteria</taxon>
        <taxon>Pseudomonadati</taxon>
        <taxon>Pseudomonadota</taxon>
        <taxon>Gammaproteobacteria</taxon>
        <taxon>Pseudomonadales</taxon>
        <taxon>Pseudomonadaceae</taxon>
        <taxon>Pseudomonas</taxon>
        <taxon>Pseudomonas syringae</taxon>
    </lineage>
</organism>
<dbReference type="PRINTS" id="PR00046">
    <property type="entry name" value="SIGMA70FCT"/>
</dbReference>
<dbReference type="InterPro" id="IPR012761">
    <property type="entry name" value="RNA_pol_sigma_RpoS"/>
</dbReference>
<dbReference type="NCBIfam" id="TIGR02937">
    <property type="entry name" value="sigma70-ECF"/>
    <property type="match status" value="1"/>
</dbReference>
<evidence type="ECO:0000256" key="3">
    <source>
        <dbReference type="ARBA" id="ARBA00023082"/>
    </source>
</evidence>
<keyword evidence="1 6" id="KW-0963">Cytoplasm</keyword>
<dbReference type="PANTHER" id="PTHR30603">
    <property type="entry name" value="RNA POLYMERASE SIGMA FACTOR RPO"/>
    <property type="match status" value="1"/>
</dbReference>
<keyword evidence="3 6" id="KW-0731">Sigma factor</keyword>
<comment type="subunit">
    <text evidence="6">Interacts with the RNA polymerase core enzyme.</text>
</comment>
<keyword evidence="5 6" id="KW-0804">Transcription</keyword>
<dbReference type="InterPro" id="IPR036388">
    <property type="entry name" value="WH-like_DNA-bd_sf"/>
</dbReference>
<dbReference type="InterPro" id="IPR014284">
    <property type="entry name" value="RNA_pol_sigma-70_dom"/>
</dbReference>
<evidence type="ECO:0000256" key="5">
    <source>
        <dbReference type="ARBA" id="ARBA00023163"/>
    </source>
</evidence>
<dbReference type="PANTHER" id="PTHR30603:SF67">
    <property type="entry name" value="RNA POLYMERASE SIGMA FACTOR RPOS"/>
    <property type="match status" value="1"/>
</dbReference>
<dbReference type="FunFam" id="1.10.10.10:FF:000044">
    <property type="entry name" value="RNA polymerase sigma factor RpoS"/>
    <property type="match status" value="1"/>
</dbReference>
<dbReference type="Pfam" id="PF00140">
    <property type="entry name" value="Sigma70_r1_2"/>
    <property type="match status" value="1"/>
</dbReference>
<dbReference type="InterPro" id="IPR013325">
    <property type="entry name" value="RNA_pol_sigma_r2"/>
</dbReference>
<keyword evidence="4 6" id="KW-0238">DNA-binding</keyword>
<dbReference type="GO" id="GO:0003677">
    <property type="term" value="F:DNA binding"/>
    <property type="evidence" value="ECO:0007669"/>
    <property type="project" value="UniProtKB-UniRule"/>
</dbReference>
<dbReference type="EMBL" id="LGLN01000074">
    <property type="protein sequence ID" value="KPC26528.1"/>
    <property type="molecule type" value="Genomic_DNA"/>
</dbReference>
<dbReference type="InterPro" id="IPR007627">
    <property type="entry name" value="RNA_pol_sigma70_r2"/>
</dbReference>
<comment type="subcellular location">
    <subcellularLocation>
        <location evidence="6">Cytoplasm</location>
    </subcellularLocation>
</comment>
<evidence type="ECO:0000256" key="1">
    <source>
        <dbReference type="ARBA" id="ARBA00022490"/>
    </source>
</evidence>
<evidence type="ECO:0000256" key="2">
    <source>
        <dbReference type="ARBA" id="ARBA00023015"/>
    </source>
</evidence>
<dbReference type="Proteomes" id="UP000037891">
    <property type="component" value="Unassembled WGS sequence"/>
</dbReference>
<dbReference type="InterPro" id="IPR007624">
    <property type="entry name" value="RNA_pol_sigma70_r3"/>
</dbReference>
<dbReference type="InterPro" id="IPR050239">
    <property type="entry name" value="Sigma-70_RNA_pol_init_factors"/>
</dbReference>
<gene>
    <name evidence="6" type="primary">rpoS</name>
    <name evidence="9" type="ORF">ABJ99_0622</name>
</gene>
<dbReference type="NCBIfam" id="NF004207">
    <property type="entry name" value="PRK05657.1"/>
    <property type="match status" value="1"/>
</dbReference>
<dbReference type="GO" id="GO:0016987">
    <property type="term" value="F:sigma factor activity"/>
    <property type="evidence" value="ECO:0007669"/>
    <property type="project" value="UniProtKB-UniRule"/>
</dbReference>